<evidence type="ECO:0000313" key="2">
    <source>
        <dbReference type="Proteomes" id="UP000305398"/>
    </source>
</evidence>
<protein>
    <submittedName>
        <fullName evidence="1">Four-helix bundle copper-binding protein</fullName>
    </submittedName>
</protein>
<dbReference type="InterPro" id="IPR005560">
    <property type="entry name" value="Csp_YhjQ"/>
</dbReference>
<dbReference type="CDD" id="cd08026">
    <property type="entry name" value="DUF326"/>
    <property type="match status" value="1"/>
</dbReference>
<proteinExistence type="predicted"/>
<dbReference type="PANTHER" id="PTHR37310:SF1">
    <property type="entry name" value="CYTOPLASMIC PROTEIN"/>
    <property type="match status" value="1"/>
</dbReference>
<accession>A0A5B8A613</accession>
<dbReference type="Gene3D" id="1.20.1270.360">
    <property type="match status" value="1"/>
</dbReference>
<dbReference type="AlphaFoldDB" id="A0A5B8A613"/>
<reference evidence="1 2" key="1">
    <citation type="submission" date="2019-06" db="EMBL/GenBank/DDBJ databases">
        <authorList>
            <person name="Srinivasan S."/>
        </authorList>
    </citation>
    <scope>NUCLEOTIDE SEQUENCE [LARGE SCALE GENOMIC DNA]</scope>
    <source>
        <strain evidence="1 2">17J68-5</strain>
    </source>
</reference>
<dbReference type="KEGG" id="hyj:FHG12_16965"/>
<dbReference type="InterPro" id="IPR044543">
    <property type="entry name" value="YHJQ-like"/>
</dbReference>
<dbReference type="OrthoDB" id="5396211at2"/>
<dbReference type="EMBL" id="CP040896">
    <property type="protein sequence ID" value="QDA61682.1"/>
    <property type="molecule type" value="Genomic_DNA"/>
</dbReference>
<sequence>MNQPTAPNISTKLDHTILSVLNRCVAACENCATSCLQEPHVQMMVQCILLDRDCADICALTARLVARHSPHAKHVMRECVEVCRLCYDECSKHQHEHCQKCAEACKACADACKSYLL</sequence>
<dbReference type="PANTHER" id="PTHR37310">
    <property type="entry name" value="CYTOPLASMIC PROTEIN-RELATED"/>
    <property type="match status" value="1"/>
</dbReference>
<organism evidence="1 2">
    <name type="scientific">Hymenobacter jejuensis</name>
    <dbReference type="NCBI Taxonomy" id="2502781"/>
    <lineage>
        <taxon>Bacteria</taxon>
        <taxon>Pseudomonadati</taxon>
        <taxon>Bacteroidota</taxon>
        <taxon>Cytophagia</taxon>
        <taxon>Cytophagales</taxon>
        <taxon>Hymenobacteraceae</taxon>
        <taxon>Hymenobacter</taxon>
    </lineage>
</organism>
<gene>
    <name evidence="1" type="ORF">FHG12_16965</name>
</gene>
<dbReference type="Proteomes" id="UP000305398">
    <property type="component" value="Chromosome"/>
</dbReference>
<name>A0A5B8A613_9BACT</name>
<dbReference type="RefSeq" id="WP_139516856.1">
    <property type="nucleotide sequence ID" value="NZ_CP040896.1"/>
</dbReference>
<evidence type="ECO:0000313" key="1">
    <source>
        <dbReference type="EMBL" id="QDA61682.1"/>
    </source>
</evidence>
<dbReference type="Pfam" id="PF03860">
    <property type="entry name" value="Csp"/>
    <property type="match status" value="1"/>
</dbReference>
<keyword evidence="2" id="KW-1185">Reference proteome</keyword>